<keyword evidence="1" id="KW-0067">ATP-binding</keyword>
<sequence length="373" mass="42446">MRAIVTGQVGMDKKHYLEQVVQTAADHGERLSLLNVGDLMYDEARDVRPGRILDLPLSRLHALRRAAFKDVINHANQHPQEHVVVNTHATFRWRHGLFAAFDFDQIRALKPDTLICLVDNIEVVHQRLHDEHIVDATLKDLMVWREEEIMATELLAQALGIADRFYILSRGRDSETLQTCFRLICRPDMRRVYPSFPMTHVVGMPDVLAEIDTFRAELAKQFIAFDPGDVDEKLLLENALQAARDGRDFVEATMSTPDGPRRLKVSAKQILDIAGDIDGQIYMRDFKLIDQSDMIVSYIPELPGGIPGLSSGVERELQHAFEHGKEVYVVWKPKKSPSPFITETATNVFNTTADAMTYFEQRGMFYQANLFGQ</sequence>
<gene>
    <name evidence="1" type="ORF">ACERK3_16875</name>
</gene>
<reference evidence="1 2" key="1">
    <citation type="submission" date="2024-08" db="EMBL/GenBank/DDBJ databases">
        <title>Whole-genome sequencing of halo(alkali)philic microorganisms from hypersaline lakes.</title>
        <authorList>
            <person name="Sorokin D.Y."/>
            <person name="Merkel A.Y."/>
            <person name="Messina E."/>
            <person name="Yakimov M."/>
        </authorList>
    </citation>
    <scope>NUCLEOTIDE SEQUENCE [LARGE SCALE GENOMIC DNA]</scope>
    <source>
        <strain evidence="1 2">AB-hyl4</strain>
    </source>
</reference>
<keyword evidence="2" id="KW-1185">Reference proteome</keyword>
<dbReference type="Gene3D" id="3.40.50.300">
    <property type="entry name" value="P-loop containing nucleotide triphosphate hydrolases"/>
    <property type="match status" value="1"/>
</dbReference>
<comment type="caution">
    <text evidence="1">The sequence shown here is derived from an EMBL/GenBank/DDBJ whole genome shotgun (WGS) entry which is preliminary data.</text>
</comment>
<dbReference type="Proteomes" id="UP001575105">
    <property type="component" value="Unassembled WGS sequence"/>
</dbReference>
<keyword evidence="1" id="KW-0547">Nucleotide-binding</keyword>
<dbReference type="EMBL" id="JBGUBD010000013">
    <property type="protein sequence ID" value="MFA9479959.1"/>
    <property type="molecule type" value="Genomic_DNA"/>
</dbReference>
<proteinExistence type="predicted"/>
<evidence type="ECO:0000313" key="2">
    <source>
        <dbReference type="Proteomes" id="UP001575105"/>
    </source>
</evidence>
<evidence type="ECO:0000313" key="1">
    <source>
        <dbReference type="EMBL" id="MFA9479959.1"/>
    </source>
</evidence>
<dbReference type="Pfam" id="PF13207">
    <property type="entry name" value="AAA_17"/>
    <property type="match status" value="1"/>
</dbReference>
<dbReference type="RefSeq" id="WP_425346885.1">
    <property type="nucleotide sequence ID" value="NZ_JBGUBD010000013.1"/>
</dbReference>
<accession>A0ABV4U8M5</accession>
<name>A0ABV4U8M5_9BACT</name>
<dbReference type="InterPro" id="IPR027417">
    <property type="entry name" value="P-loop_NTPase"/>
</dbReference>
<dbReference type="GO" id="GO:0005524">
    <property type="term" value="F:ATP binding"/>
    <property type="evidence" value="ECO:0007669"/>
    <property type="project" value="UniProtKB-KW"/>
</dbReference>
<organism evidence="1 2">
    <name type="scientific">Natronomicrosphaera hydrolytica</name>
    <dbReference type="NCBI Taxonomy" id="3242702"/>
    <lineage>
        <taxon>Bacteria</taxon>
        <taxon>Pseudomonadati</taxon>
        <taxon>Planctomycetota</taxon>
        <taxon>Phycisphaerae</taxon>
        <taxon>Phycisphaerales</taxon>
        <taxon>Phycisphaeraceae</taxon>
        <taxon>Natronomicrosphaera</taxon>
    </lineage>
</organism>
<dbReference type="Gene3D" id="3.40.50.450">
    <property type="match status" value="1"/>
</dbReference>
<protein>
    <submittedName>
        <fullName evidence="1">ATP-binding protein</fullName>
    </submittedName>
</protein>